<evidence type="ECO:0000256" key="2">
    <source>
        <dbReference type="ARBA" id="ARBA00008149"/>
    </source>
</evidence>
<evidence type="ECO:0000256" key="3">
    <source>
        <dbReference type="ARBA" id="ARBA00022475"/>
    </source>
</evidence>
<reference evidence="11" key="1">
    <citation type="submission" date="2022-06" db="EMBL/GenBank/DDBJ databases">
        <title>Complete genome sequence of Streptomyces nigrescens HEK616.</title>
        <authorList>
            <person name="Asamizu S."/>
            <person name="Onaka H."/>
        </authorList>
    </citation>
    <scope>NUCLEOTIDE SEQUENCE</scope>
    <source>
        <strain evidence="11">HEK616</strain>
        <plasmid evidence="11">SNP1</plasmid>
    </source>
</reference>
<evidence type="ECO:0000313" key="12">
    <source>
        <dbReference type="Proteomes" id="UP001059597"/>
    </source>
</evidence>
<evidence type="ECO:0000256" key="1">
    <source>
        <dbReference type="ARBA" id="ARBA00004162"/>
    </source>
</evidence>
<dbReference type="InterPro" id="IPR007795">
    <property type="entry name" value="T7SS_EccB"/>
</dbReference>
<evidence type="ECO:0000256" key="8">
    <source>
        <dbReference type="ARBA" id="ARBA00022989"/>
    </source>
</evidence>
<evidence type="ECO:0000256" key="9">
    <source>
        <dbReference type="ARBA" id="ARBA00023136"/>
    </source>
</evidence>
<geneLocation type="plasmid" evidence="11 12">
    <name>SNP1</name>
</geneLocation>
<keyword evidence="6" id="KW-0378">Hydrolase</keyword>
<dbReference type="Proteomes" id="UP001059597">
    <property type="component" value="Plasmid SNP1"/>
</dbReference>
<proteinExistence type="inferred from homology"/>
<accession>A0ABM8A741</accession>
<comment type="similarity">
    <text evidence="2">Belongs to the EccB family.</text>
</comment>
<feature type="transmembrane region" description="Helical" evidence="10">
    <location>
        <begin position="39"/>
        <end position="61"/>
    </location>
</feature>
<evidence type="ECO:0000256" key="4">
    <source>
        <dbReference type="ARBA" id="ARBA00022692"/>
    </source>
</evidence>
<dbReference type="EMBL" id="AP026074">
    <property type="protein sequence ID" value="BDM74424.1"/>
    <property type="molecule type" value="Genomic_DNA"/>
</dbReference>
<keyword evidence="7" id="KW-0067">ATP-binding</keyword>
<keyword evidence="9 10" id="KW-0472">Membrane</keyword>
<name>A0ABM8A741_STRNI</name>
<comment type="subcellular location">
    <subcellularLocation>
        <location evidence="1">Cell membrane</location>
        <topology evidence="1">Single-pass membrane protein</topology>
    </subcellularLocation>
</comment>
<evidence type="ECO:0000313" key="11">
    <source>
        <dbReference type="EMBL" id="BDM74424.1"/>
    </source>
</evidence>
<dbReference type="InterPro" id="IPR042485">
    <property type="entry name" value="T7SS_EccB_R3"/>
</dbReference>
<dbReference type="Gene3D" id="3.30.2390.20">
    <property type="entry name" value="Type VII secretion system EccB, repeat 1 domain"/>
    <property type="match status" value="1"/>
</dbReference>
<protein>
    <submittedName>
        <fullName evidence="11">Type VII secretion protein EccB</fullName>
    </submittedName>
</protein>
<dbReference type="PANTHER" id="PTHR40765">
    <property type="entry name" value="ESX-2 SECRETION SYSTEM ATPASE ECCB2"/>
    <property type="match status" value="1"/>
</dbReference>
<evidence type="ECO:0000256" key="7">
    <source>
        <dbReference type="ARBA" id="ARBA00022840"/>
    </source>
</evidence>
<dbReference type="NCBIfam" id="TIGR03919">
    <property type="entry name" value="T7SS_EccB"/>
    <property type="match status" value="1"/>
</dbReference>
<keyword evidence="4 10" id="KW-0812">Transmembrane</keyword>
<sequence>MQSRRDHVQAYRFSIGRLISAVVTGDPGNGESPTRRADLGAMIGLAVTALLIGGAAVYGLISPGANKSWRKPGSLIVEKETGTRYLFLDGVLRPTRNYASALLATGANPTVHSVPRDALRDVRRGAPIGIPDAPDSVPAPSELLHGAWNLCLGGRDEEAQQIDLAPGPDTALGGDQRILLADPDGAKYVLWKDTKYPVGDFSALVALGLGDREPMKAPAAWLAALPTGTALAPADIPRAGKPGPRVGGRPAKVGQLFRTGQAGASQNLVLRSDGLAPLTRTEAALLQARPGHPAPVEVTTADVAAARGSHDRTLLSRIPDLLSVAEWRGDRDRLCVRQKAAGTKVEATVVVRDGAVSSGAAVRVPPGHGMFVAELAPRPGEQMPRRYLITDQGRKYPLSDDATANALGYGRVAPLPVPRKVLDAVPSGPALVASSRGKGGQ</sequence>
<dbReference type="PANTHER" id="PTHR40765:SF2">
    <property type="entry name" value="ESX-2 SECRETION SYSTEM ATPASE ECCB2"/>
    <property type="match status" value="1"/>
</dbReference>
<dbReference type="Gene3D" id="2.40.50.910">
    <property type="entry name" value="Type VII secretion system EccB, repeat 3 domain"/>
    <property type="match status" value="1"/>
</dbReference>
<organism evidence="11 12">
    <name type="scientific">Streptomyces nigrescens</name>
    <dbReference type="NCBI Taxonomy" id="1920"/>
    <lineage>
        <taxon>Bacteria</taxon>
        <taxon>Bacillati</taxon>
        <taxon>Actinomycetota</taxon>
        <taxon>Actinomycetes</taxon>
        <taxon>Kitasatosporales</taxon>
        <taxon>Streptomycetaceae</taxon>
        <taxon>Streptomyces</taxon>
    </lineage>
</organism>
<keyword evidence="5" id="KW-0547">Nucleotide-binding</keyword>
<evidence type="ECO:0000256" key="6">
    <source>
        <dbReference type="ARBA" id="ARBA00022801"/>
    </source>
</evidence>
<dbReference type="Pfam" id="PF05108">
    <property type="entry name" value="T7SS_ESX1_EccB"/>
    <property type="match status" value="1"/>
</dbReference>
<evidence type="ECO:0000256" key="5">
    <source>
        <dbReference type="ARBA" id="ARBA00022741"/>
    </source>
</evidence>
<dbReference type="RefSeq" id="WP_261957956.1">
    <property type="nucleotide sequence ID" value="NZ_AP026074.1"/>
</dbReference>
<keyword evidence="11" id="KW-0614">Plasmid</keyword>
<keyword evidence="8 10" id="KW-1133">Transmembrane helix</keyword>
<gene>
    <name evidence="11" type="ORF">HEK616_79110</name>
</gene>
<evidence type="ECO:0000256" key="10">
    <source>
        <dbReference type="SAM" id="Phobius"/>
    </source>
</evidence>
<keyword evidence="3" id="KW-1003">Cell membrane</keyword>
<dbReference type="InterPro" id="IPR044857">
    <property type="entry name" value="T7SS_EccB_R1"/>
</dbReference>
<keyword evidence="12" id="KW-1185">Reference proteome</keyword>